<proteinExistence type="predicted"/>
<keyword evidence="4" id="KW-1185">Reference proteome</keyword>
<dbReference type="PANTHER" id="PTHR43674:SF2">
    <property type="entry name" value="BETA-UREIDOPROPIONASE"/>
    <property type="match status" value="1"/>
</dbReference>
<dbReference type="Gene3D" id="3.60.110.10">
    <property type="entry name" value="Carbon-nitrogen hydrolase"/>
    <property type="match status" value="1"/>
</dbReference>
<organism evidence="3 4">
    <name type="scientific">Hansschlegelia beijingensis</name>
    <dbReference type="NCBI Taxonomy" id="1133344"/>
    <lineage>
        <taxon>Bacteria</taxon>
        <taxon>Pseudomonadati</taxon>
        <taxon>Pseudomonadota</taxon>
        <taxon>Alphaproteobacteria</taxon>
        <taxon>Hyphomicrobiales</taxon>
        <taxon>Methylopilaceae</taxon>
        <taxon>Hansschlegelia</taxon>
    </lineage>
</organism>
<reference evidence="3 4" key="1">
    <citation type="submission" date="2020-08" db="EMBL/GenBank/DDBJ databases">
        <title>Genomic Encyclopedia of Type Strains, Phase IV (KMG-IV): sequencing the most valuable type-strain genomes for metagenomic binning, comparative biology and taxonomic classification.</title>
        <authorList>
            <person name="Goeker M."/>
        </authorList>
    </citation>
    <scope>NUCLEOTIDE SEQUENCE [LARGE SCALE GENOMIC DNA]</scope>
    <source>
        <strain evidence="3 4">DSM 25481</strain>
    </source>
</reference>
<dbReference type="SUPFAM" id="SSF56317">
    <property type="entry name" value="Carbon-nitrogen hydrolase"/>
    <property type="match status" value="1"/>
</dbReference>
<protein>
    <submittedName>
        <fullName evidence="3">Putative amidohydrolase</fullName>
    </submittedName>
</protein>
<feature type="domain" description="CN hydrolase" evidence="2">
    <location>
        <begin position="1"/>
        <end position="239"/>
    </location>
</feature>
<evidence type="ECO:0000313" key="4">
    <source>
        <dbReference type="Proteomes" id="UP000528964"/>
    </source>
</evidence>
<name>A0A7W6D4H0_9HYPH</name>
<dbReference type="Proteomes" id="UP000528964">
    <property type="component" value="Unassembled WGS sequence"/>
</dbReference>
<dbReference type="PANTHER" id="PTHR43674">
    <property type="entry name" value="NITRILASE C965.09-RELATED"/>
    <property type="match status" value="1"/>
</dbReference>
<dbReference type="RefSeq" id="WP_183395826.1">
    <property type="nucleotide sequence ID" value="NZ_JACIDR010000004.1"/>
</dbReference>
<dbReference type="InterPro" id="IPR036526">
    <property type="entry name" value="C-N_Hydrolase_sf"/>
</dbReference>
<dbReference type="GO" id="GO:0016811">
    <property type="term" value="F:hydrolase activity, acting on carbon-nitrogen (but not peptide) bonds, in linear amides"/>
    <property type="evidence" value="ECO:0007669"/>
    <property type="project" value="TreeGrafter"/>
</dbReference>
<dbReference type="InterPro" id="IPR003010">
    <property type="entry name" value="C-N_Hydrolase"/>
</dbReference>
<gene>
    <name evidence="3" type="ORF">GGR24_002639</name>
</gene>
<comment type="caution">
    <text evidence="3">The sequence shown here is derived from an EMBL/GenBank/DDBJ whole genome shotgun (WGS) entry which is preliminary data.</text>
</comment>
<evidence type="ECO:0000313" key="3">
    <source>
        <dbReference type="EMBL" id="MBB3973962.1"/>
    </source>
</evidence>
<sequence>MIVAAYQMVAAAGDVPANLAAIESAAERAAARGARVLVAPELATTGYGAGDALRTLAEPVDGPQLARLAASARRLGLAIATGFAERAGDRLHNSAVFLSPQGWSRIHRKRFLYGDYEKALFTPADGLSEPFRFEGATIGMRVCFDVEFPETVRPLALAGADLVLAPTALPASGASDFIARTLVPARAFENALTLIYADHAGRDAAFSYAGQSVIALADGREGARAPADGEALLVAGIDPETAARARAENDYLGELRAAHPPR</sequence>
<evidence type="ECO:0000259" key="2">
    <source>
        <dbReference type="PROSITE" id="PS50263"/>
    </source>
</evidence>
<accession>A0A7W6D4H0</accession>
<dbReference type="InterPro" id="IPR050345">
    <property type="entry name" value="Aliph_Amidase/BUP"/>
</dbReference>
<dbReference type="PROSITE" id="PS50263">
    <property type="entry name" value="CN_HYDROLASE"/>
    <property type="match status" value="1"/>
</dbReference>
<dbReference type="Pfam" id="PF00795">
    <property type="entry name" value="CN_hydrolase"/>
    <property type="match status" value="1"/>
</dbReference>
<dbReference type="AlphaFoldDB" id="A0A7W6D4H0"/>
<dbReference type="EMBL" id="JACIDR010000004">
    <property type="protein sequence ID" value="MBB3973962.1"/>
    <property type="molecule type" value="Genomic_DNA"/>
</dbReference>
<evidence type="ECO:0000256" key="1">
    <source>
        <dbReference type="ARBA" id="ARBA00022801"/>
    </source>
</evidence>
<keyword evidence="1 3" id="KW-0378">Hydrolase</keyword>